<dbReference type="PANTHER" id="PTHR43685:SF2">
    <property type="entry name" value="GLYCOSYLTRANSFERASE 2-LIKE DOMAIN-CONTAINING PROTEIN"/>
    <property type="match status" value="1"/>
</dbReference>
<dbReference type="Gene3D" id="3.90.550.10">
    <property type="entry name" value="Spore Coat Polysaccharide Biosynthesis Protein SpsA, Chain A"/>
    <property type="match status" value="1"/>
</dbReference>
<accession>A0A1H6HTW0</accession>
<evidence type="ECO:0000313" key="2">
    <source>
        <dbReference type="EMBL" id="SEH38504.1"/>
    </source>
</evidence>
<organism evidence="2 3">
    <name type="scientific">Parafannyhessea umbonata</name>
    <dbReference type="NCBI Taxonomy" id="604330"/>
    <lineage>
        <taxon>Bacteria</taxon>
        <taxon>Bacillati</taxon>
        <taxon>Actinomycetota</taxon>
        <taxon>Coriobacteriia</taxon>
        <taxon>Coriobacteriales</taxon>
        <taxon>Atopobiaceae</taxon>
        <taxon>Parafannyhessea</taxon>
    </lineage>
</organism>
<keyword evidence="3" id="KW-1185">Reference proteome</keyword>
<evidence type="ECO:0000313" key="3">
    <source>
        <dbReference type="Proteomes" id="UP000199135"/>
    </source>
</evidence>
<dbReference type="EMBL" id="FNWT01000001">
    <property type="protein sequence ID" value="SEH38504.1"/>
    <property type="molecule type" value="Genomic_DNA"/>
</dbReference>
<dbReference type="InterPro" id="IPR050834">
    <property type="entry name" value="Glycosyltransf_2"/>
</dbReference>
<name>A0A1H6HTW0_9ACTN</name>
<sequence>MKEEASISFGRVTRGRGQVFVSVSVTAPDGALASARNGDREGRALPCCLRALGPDEAVAYLPVLECVQTLTVEVRDERGELLASASKRLSPLGARLSSSLNTLRKDERAEAIRNVDQKLGPASLCLQLAAVVEDGDHDVLVGELGYDCFDEATAISPVSVEAFDLSGANVTRVACALSDECDVEGEGGLMRRRQRFSLALTQGVETVAVFARLKEGDRRSDFIVVEPYELGQLRERTRLAQSSVAEVEPAEGPDALTREAELEAQRRSLGEFAQRPTFSIIVPLYKTPRDFLDQMVDSVLAQTYPDLELLLVNASPEDDGLCARVEEIVCSDERVRSVELEDNQGITLNTNAGIRAATGDFLCFLDHDDTIEPDALWCYAREVSLHPETDLLYCDEDHLLDGRLIGPFHKSDWDPILLCAQNYVCHMLCVRRSVVEGLEGLPGREFDGSQDHNMTLLVGERARRVAHVPRVLYHWRMHENSTAGKGVGQKSYALEAERLAVQSHLDRCGIKARADVGGRFEGRCDLRFELPADLSLLVVVQRDKQSSDADALVGQVRRQLELAAVNVDAEVVVLDAGADLVREVARGHAAASHVLVLGPRVTAPPEGEWLPDMIGPLASGMAGCVGARSVFESGLLACAGVLVDGHRRPKRVYPEYPASKMGYYEYNRLPHAASAVGSDCFAVAADDLASHYDATLGDYAVVGLCLSLAEEGRLSMQQNYVSVRVTAGLRTAGASAEESGELACRRELLRRFGFRFVGSDPYYTPDVGEDNLYFGA</sequence>
<reference evidence="2 3" key="1">
    <citation type="submission" date="2016-10" db="EMBL/GenBank/DDBJ databases">
        <authorList>
            <person name="Varghese N."/>
            <person name="Submissions S."/>
        </authorList>
    </citation>
    <scope>NUCLEOTIDE SEQUENCE [LARGE SCALE GENOMIC DNA]</scope>
    <source>
        <strain evidence="2 3">WCP15</strain>
    </source>
</reference>
<proteinExistence type="predicted"/>
<protein>
    <submittedName>
        <fullName evidence="2">Glycosyl transferase family 2</fullName>
    </submittedName>
</protein>
<dbReference type="InterPro" id="IPR029044">
    <property type="entry name" value="Nucleotide-diphossugar_trans"/>
</dbReference>
<dbReference type="Pfam" id="PF00535">
    <property type="entry name" value="Glycos_transf_2"/>
    <property type="match status" value="1"/>
</dbReference>
<dbReference type="SUPFAM" id="SSF53448">
    <property type="entry name" value="Nucleotide-diphospho-sugar transferases"/>
    <property type="match status" value="1"/>
</dbReference>
<dbReference type="PANTHER" id="PTHR43685">
    <property type="entry name" value="GLYCOSYLTRANSFERASE"/>
    <property type="match status" value="1"/>
</dbReference>
<feature type="domain" description="Glycosyltransferase 2-like" evidence="1">
    <location>
        <begin position="279"/>
        <end position="376"/>
    </location>
</feature>
<gene>
    <name evidence="2" type="ORF">SAMN05216447_101250</name>
</gene>
<dbReference type="InterPro" id="IPR001173">
    <property type="entry name" value="Glyco_trans_2-like"/>
</dbReference>
<evidence type="ECO:0000259" key="1">
    <source>
        <dbReference type="Pfam" id="PF00535"/>
    </source>
</evidence>
<dbReference type="Proteomes" id="UP000199135">
    <property type="component" value="Unassembled WGS sequence"/>
</dbReference>
<keyword evidence="2" id="KW-0808">Transferase</keyword>
<comment type="caution">
    <text evidence="2">The sequence shown here is derived from an EMBL/GenBank/DDBJ whole genome shotgun (WGS) entry which is preliminary data.</text>
</comment>
<dbReference type="RefSeq" id="WP_078686475.1">
    <property type="nucleotide sequence ID" value="NZ_FNWT01000001.1"/>
</dbReference>
<dbReference type="GO" id="GO:0016740">
    <property type="term" value="F:transferase activity"/>
    <property type="evidence" value="ECO:0007669"/>
    <property type="project" value="UniProtKB-KW"/>
</dbReference>